<feature type="region of interest" description="Disordered" evidence="5">
    <location>
        <begin position="1025"/>
        <end position="1052"/>
    </location>
</feature>
<feature type="transmembrane region" description="Helical" evidence="6">
    <location>
        <begin position="116"/>
        <end position="133"/>
    </location>
</feature>
<name>A0ABR0C4G1_PURLI</name>
<keyword evidence="2 6" id="KW-0812">Transmembrane</keyword>
<feature type="transmembrane region" description="Helical" evidence="6">
    <location>
        <begin position="170"/>
        <end position="191"/>
    </location>
</feature>
<feature type="region of interest" description="Disordered" evidence="5">
    <location>
        <begin position="719"/>
        <end position="762"/>
    </location>
</feature>
<dbReference type="EMBL" id="JAWRVI010000013">
    <property type="protein sequence ID" value="KAK4091107.1"/>
    <property type="molecule type" value="Genomic_DNA"/>
</dbReference>
<dbReference type="Pfam" id="PF00916">
    <property type="entry name" value="Sulfate_transp"/>
    <property type="match status" value="1"/>
</dbReference>
<keyword evidence="3 6" id="KW-1133">Transmembrane helix</keyword>
<evidence type="ECO:0000313" key="9">
    <source>
        <dbReference type="Proteomes" id="UP001287286"/>
    </source>
</evidence>
<feature type="compositionally biased region" description="Basic and acidic residues" evidence="5">
    <location>
        <begin position="1027"/>
        <end position="1046"/>
    </location>
</feature>
<feature type="compositionally biased region" description="Low complexity" evidence="5">
    <location>
        <begin position="739"/>
        <end position="757"/>
    </location>
</feature>
<evidence type="ECO:0000256" key="5">
    <source>
        <dbReference type="SAM" id="MobiDB-lite"/>
    </source>
</evidence>
<feature type="transmembrane region" description="Helical" evidence="6">
    <location>
        <begin position="467"/>
        <end position="484"/>
    </location>
</feature>
<evidence type="ECO:0000256" key="1">
    <source>
        <dbReference type="ARBA" id="ARBA00004141"/>
    </source>
</evidence>
<dbReference type="InterPro" id="IPR001902">
    <property type="entry name" value="SLC26A/SulP_fam"/>
</dbReference>
<feature type="transmembrane region" description="Helical" evidence="6">
    <location>
        <begin position="413"/>
        <end position="431"/>
    </location>
</feature>
<evidence type="ECO:0000256" key="4">
    <source>
        <dbReference type="ARBA" id="ARBA00023136"/>
    </source>
</evidence>
<feature type="transmembrane region" description="Helical" evidence="6">
    <location>
        <begin position="87"/>
        <end position="110"/>
    </location>
</feature>
<feature type="transmembrane region" description="Helical" evidence="6">
    <location>
        <begin position="281"/>
        <end position="305"/>
    </location>
</feature>
<evidence type="ECO:0000256" key="2">
    <source>
        <dbReference type="ARBA" id="ARBA00022692"/>
    </source>
</evidence>
<accession>A0ABR0C4G1</accession>
<gene>
    <name evidence="8" type="ORF">Purlil1_4687</name>
</gene>
<feature type="transmembrane region" description="Helical" evidence="6">
    <location>
        <begin position="140"/>
        <end position="158"/>
    </location>
</feature>
<keyword evidence="9" id="KW-1185">Reference proteome</keyword>
<dbReference type="InterPro" id="IPR011547">
    <property type="entry name" value="SLC26A/SulP_dom"/>
</dbReference>
<feature type="compositionally biased region" description="Basic residues" evidence="5">
    <location>
        <begin position="892"/>
        <end position="905"/>
    </location>
</feature>
<dbReference type="PROSITE" id="PS50801">
    <property type="entry name" value="STAS"/>
    <property type="match status" value="1"/>
</dbReference>
<reference evidence="8 9" key="1">
    <citation type="journal article" date="2024" name="Microbiol. Resour. Announc.">
        <title>Genome annotations for the ascomycete fungi Trichoderma harzianum, Trichoderma aggressivum, and Purpureocillium lilacinum.</title>
        <authorList>
            <person name="Beijen E.P.W."/>
            <person name="Ohm R.A."/>
        </authorList>
    </citation>
    <scope>NUCLEOTIDE SEQUENCE [LARGE SCALE GENOMIC DNA]</scope>
    <source>
        <strain evidence="8 9">CBS 150709</strain>
    </source>
</reference>
<feature type="transmembrane region" description="Helical" evidence="6">
    <location>
        <begin position="386"/>
        <end position="406"/>
    </location>
</feature>
<dbReference type="InterPro" id="IPR036513">
    <property type="entry name" value="STAS_dom_sf"/>
</dbReference>
<feature type="compositionally biased region" description="Basic and acidic residues" evidence="5">
    <location>
        <begin position="1698"/>
        <end position="1713"/>
    </location>
</feature>
<evidence type="ECO:0000259" key="7">
    <source>
        <dbReference type="PROSITE" id="PS50801"/>
    </source>
</evidence>
<keyword evidence="4 6" id="KW-0472">Membrane</keyword>
<proteinExistence type="predicted"/>
<feature type="transmembrane region" description="Helical" evidence="6">
    <location>
        <begin position="248"/>
        <end position="269"/>
    </location>
</feature>
<dbReference type="Gene3D" id="3.30.750.24">
    <property type="entry name" value="STAS domain"/>
    <property type="match status" value="1"/>
</dbReference>
<dbReference type="PANTHER" id="PTHR11814">
    <property type="entry name" value="SULFATE TRANSPORTER"/>
    <property type="match status" value="1"/>
</dbReference>
<feature type="transmembrane region" description="Helical" evidence="6">
    <location>
        <begin position="490"/>
        <end position="507"/>
    </location>
</feature>
<feature type="compositionally biased region" description="Polar residues" evidence="5">
    <location>
        <begin position="1714"/>
        <end position="1728"/>
    </location>
</feature>
<organism evidence="8 9">
    <name type="scientific">Purpureocillium lilacinum</name>
    <name type="common">Paecilomyces lilacinus</name>
    <dbReference type="NCBI Taxonomy" id="33203"/>
    <lineage>
        <taxon>Eukaryota</taxon>
        <taxon>Fungi</taxon>
        <taxon>Dikarya</taxon>
        <taxon>Ascomycota</taxon>
        <taxon>Pezizomycotina</taxon>
        <taxon>Sordariomycetes</taxon>
        <taxon>Hypocreomycetidae</taxon>
        <taxon>Hypocreales</taxon>
        <taxon>Ophiocordycipitaceae</taxon>
        <taxon>Purpureocillium</taxon>
    </lineage>
</organism>
<dbReference type="CDD" id="cd07042">
    <property type="entry name" value="STAS_SulP_like_sulfate_transporter"/>
    <property type="match status" value="1"/>
</dbReference>
<feature type="transmembrane region" description="Helical" evidence="6">
    <location>
        <begin position="203"/>
        <end position="228"/>
    </location>
</feature>
<sequence length="1759" mass="192363">MAHKQAVDFVVERVLGIDVNERYAQLPLDLDQRARNVIDPADTYLEDEPSVTEIFKELVPTRDGAVHYVTELFPSASWIRRYNVRWLAGDVLAGITIGLVVVPQALAYAALARLDAAFGLYTSFTGAVAYWMFGTSKDIVIGTTAVGSLLVGNVVGSIKESHGDMYSAPQIAHALSMLSGAVLLFFGLLRLGWVIEFIPYVPISAFVTAASITIMSTQFPVALGLQGVNTREAPYKVMISSLRKLPTIRADAAIGLTSIALLFAIKGFCSTMEVRMPHKKRLWGFVSSLRLTFTMLLFTFISFLVNRGLSKDQHKFQIVGTIEQGFQEASVPHPDSGLIKAILPELPAVAIILVIEHIAISKAMGRLHGYTINPSQEIVALGMANMFSPFVGGYVCTGSFGASAVLSKAGVRTPLAGLFSAMVLVLALYALTGVFYFIPKAALAGLIIHAVCNLLTPPAKLYKYWELSPIELIIWVVGVLLAIFDSLETSIYVGVILSVVVLLFRIARKRGTFLGVAHVKRVSGEKYLSPQGKTSSQSRQVFLPLDGRGASNPDIKVDSPYPGVFVYRLSEGFNYTNQAYHVDTLTNHVMDRTRRMSPEEFEKESDRLWNDPGPRIYNSESESLPYLRAMVFDFAAVNNVDVTSVQGLIDLRNTFDRHAAPDTVEWHFANIHNRWTRRALAAAGFGYPTSRNPEAVRNWQPVYSIAATLTEKDWPMFGNSSSRRNLTDMDEERTAGARTPDSTGSTVTSPVTPTCGGHESGFEGRKAAVSGVDRPFFHCELQDAVESASLSKTPFPLGADIMGTLAWSVAAGHLAFSGTTKEYRMPYLGIINLEYKLLPQQCDSRRAGLEHSEPGLWAPPPNLQSPRAGCQTARAARSDRPGPSDSRGGRAGGHKRQRSPAHARSHPNWVPAAHPIGRRTAPHRCGVVAPVVDPTGWVRGGGSEGGAAKGSKSGFSLVENDSPTCTPADNQPCVGGIHAASSVVRKMSHSSIGRAKPVTYVHVHVHGRVACQGSAKRQTCFAVHGGGRTERRERMRRDGTGEREGCEGVPTTMPSEVIHSFNDVGMAVRDRLTEQPHLPLTGCWGVSPTAIKHLSITILRAITHPRAITRDILVQADSATPVFDAAKILAAALSWLSSRQLVLVTSVSRRFHSVATRVLYRRLMDVASMPEHKLILECYHPSAKISTPYLACRYLGTKTAGLGAIDDASPRLEDLPKMYSSFRPVLTEENRRRRFRPDWLQQSLAMQGSQGAGRDSEDEFAVQEVYLDEGELFSQLCTVTNVVKESARPGFYLSHVNTCDGVIRIWRGWLAELAASSTFRPMDDDSQRFAASSSGASRIDSDKFLWVDPAKSVGLRFSNKVMPSERMPLIAGPGDDEAVSYSLVYEELVVRTTMLLFAVEASEIQEVSRSSKAVVIAHECQFEGFLHTHSCPWRERFTSDRRRMGVAPYRDSCLPSCRGGIAALEEASGSQCLPLGRGDLRARVSKLTASPPAPAMARQATYRRQGVAFFWGGIHARVCREWDRMDASEGELSFLEQMMCSHAVSEANAGTAAPNWRVRAVLFVLSRETEGSSRVARDAATIEKQVGRVFSSLSWEKTRVWWFLPRCCTAGPALHTIAPACAASRRVQDLERRMGGSQAPLRPRGGIQPRPPASSPSTYLHFHCRLDSSSSSTFVSTPRPPGTARHQAKALTFNHPHDLSARPQARHDEERHPQNSAPRSATAGMSQSIASRSTALGWMADASVLGVPSRRARCPGICP</sequence>
<dbReference type="Proteomes" id="UP001287286">
    <property type="component" value="Unassembled WGS sequence"/>
</dbReference>
<comment type="subcellular location">
    <subcellularLocation>
        <location evidence="1">Membrane</location>
        <topology evidence="1">Multi-pass membrane protein</topology>
    </subcellularLocation>
</comment>
<comment type="caution">
    <text evidence="8">The sequence shown here is derived from an EMBL/GenBank/DDBJ whole genome shotgun (WGS) entry which is preliminary data.</text>
</comment>
<protein>
    <recommendedName>
        <fullName evidence="7">STAS domain-containing protein</fullName>
    </recommendedName>
</protein>
<evidence type="ECO:0000256" key="3">
    <source>
        <dbReference type="ARBA" id="ARBA00022989"/>
    </source>
</evidence>
<feature type="region of interest" description="Disordered" evidence="5">
    <location>
        <begin position="849"/>
        <end position="917"/>
    </location>
</feature>
<feature type="domain" description="STAS" evidence="7">
    <location>
        <begin position="562"/>
        <end position="685"/>
    </location>
</feature>
<evidence type="ECO:0000313" key="8">
    <source>
        <dbReference type="EMBL" id="KAK4091107.1"/>
    </source>
</evidence>
<dbReference type="InterPro" id="IPR002645">
    <property type="entry name" value="STAS_dom"/>
</dbReference>
<feature type="region of interest" description="Disordered" evidence="5">
    <location>
        <begin position="1629"/>
        <end position="1659"/>
    </location>
</feature>
<evidence type="ECO:0000256" key="6">
    <source>
        <dbReference type="SAM" id="Phobius"/>
    </source>
</evidence>
<feature type="region of interest" description="Disordered" evidence="5">
    <location>
        <begin position="1698"/>
        <end position="1728"/>
    </location>
</feature>
<dbReference type="NCBIfam" id="TIGR00815">
    <property type="entry name" value="sulP"/>
    <property type="match status" value="1"/>
</dbReference>